<reference evidence="1 2" key="1">
    <citation type="submission" date="2018-06" db="EMBL/GenBank/DDBJ databases">
        <authorList>
            <consortium name="Pathogen Informatics"/>
            <person name="Doyle S."/>
        </authorList>
    </citation>
    <scope>NUCLEOTIDE SEQUENCE [LARGE SCALE GENOMIC DNA]</scope>
    <source>
        <strain evidence="1 2">NCTC10313</strain>
    </source>
</reference>
<gene>
    <name evidence="1" type="ORF">NCTC10313_02747</name>
</gene>
<accession>A0A377ZDM0</accession>
<dbReference type="AlphaFoldDB" id="A0A377ZDM0"/>
<dbReference type="Proteomes" id="UP000254487">
    <property type="component" value="Unassembled WGS sequence"/>
</dbReference>
<evidence type="ECO:0000313" key="1">
    <source>
        <dbReference type="EMBL" id="STU67405.1"/>
    </source>
</evidence>
<sequence length="113" mass="12538">MTQPTKRPIILSQAQMAALEKIQNDEREKSPYGAAPSIPDIARGMVDIALAYLAAQETEKRRNASKNALIRHQTKLNQMEDSRLALEQFNDSIIRTLNTAQSDAETDGKAGEK</sequence>
<evidence type="ECO:0008006" key="3">
    <source>
        <dbReference type="Google" id="ProtNLM"/>
    </source>
</evidence>
<dbReference type="EMBL" id="UGLW01000003">
    <property type="protein sequence ID" value="STU67405.1"/>
    <property type="molecule type" value="Genomic_DNA"/>
</dbReference>
<evidence type="ECO:0000313" key="2">
    <source>
        <dbReference type="Proteomes" id="UP000254487"/>
    </source>
</evidence>
<organism evidence="1 2">
    <name type="scientific">Klebsiella pneumoniae subsp. ozaenae</name>
    <dbReference type="NCBI Taxonomy" id="574"/>
    <lineage>
        <taxon>Bacteria</taxon>
        <taxon>Pseudomonadati</taxon>
        <taxon>Pseudomonadota</taxon>
        <taxon>Gammaproteobacteria</taxon>
        <taxon>Enterobacterales</taxon>
        <taxon>Enterobacteriaceae</taxon>
        <taxon>Klebsiella/Raoultella group</taxon>
        <taxon>Klebsiella</taxon>
        <taxon>Klebsiella pneumoniae complex</taxon>
    </lineage>
</organism>
<proteinExistence type="predicted"/>
<name>A0A377ZDM0_KLEPO</name>
<protein>
    <recommendedName>
        <fullName evidence="3">Prophage protein</fullName>
    </recommendedName>
</protein>